<reference evidence="2" key="1">
    <citation type="submission" date="2020-08" db="EMBL/GenBank/DDBJ databases">
        <title>Multicomponent nature underlies the extraordinary mechanical properties of spider dragline silk.</title>
        <authorList>
            <person name="Kono N."/>
            <person name="Nakamura H."/>
            <person name="Mori M."/>
            <person name="Yoshida Y."/>
            <person name="Ohtoshi R."/>
            <person name="Malay A.D."/>
            <person name="Moran D.A.P."/>
            <person name="Tomita M."/>
            <person name="Numata K."/>
            <person name="Arakawa K."/>
        </authorList>
    </citation>
    <scope>NUCLEOTIDE SEQUENCE</scope>
</reference>
<proteinExistence type="predicted"/>
<dbReference type="OrthoDB" id="3945418at2759"/>
<organism evidence="2 3">
    <name type="scientific">Nephila pilipes</name>
    <name type="common">Giant wood spider</name>
    <name type="synonym">Nephila maculata</name>
    <dbReference type="NCBI Taxonomy" id="299642"/>
    <lineage>
        <taxon>Eukaryota</taxon>
        <taxon>Metazoa</taxon>
        <taxon>Ecdysozoa</taxon>
        <taxon>Arthropoda</taxon>
        <taxon>Chelicerata</taxon>
        <taxon>Arachnida</taxon>
        <taxon>Araneae</taxon>
        <taxon>Araneomorphae</taxon>
        <taxon>Entelegynae</taxon>
        <taxon>Araneoidea</taxon>
        <taxon>Nephilidae</taxon>
        <taxon>Nephila</taxon>
    </lineage>
</organism>
<keyword evidence="1" id="KW-0812">Transmembrane</keyword>
<name>A0A8X6NBR3_NEPPI</name>
<comment type="caution">
    <text evidence="2">The sequence shown here is derived from an EMBL/GenBank/DDBJ whole genome shotgun (WGS) entry which is preliminary data.</text>
</comment>
<dbReference type="EMBL" id="BMAW01056432">
    <property type="protein sequence ID" value="GFT05828.1"/>
    <property type="molecule type" value="Genomic_DNA"/>
</dbReference>
<sequence>MGNGRINQYRFGFGKLSGTCMEYDSSFQAACRLDEYFERTLEFIPGRFIHTEKYHKNLLKKSHTFGLFHIFTLTQFLFFMKTKKRGLKG</sequence>
<protein>
    <submittedName>
        <fullName evidence="2">Uncharacterized protein</fullName>
    </submittedName>
</protein>
<dbReference type="AlphaFoldDB" id="A0A8X6NBR3"/>
<evidence type="ECO:0000313" key="3">
    <source>
        <dbReference type="Proteomes" id="UP000887013"/>
    </source>
</evidence>
<keyword evidence="1" id="KW-0472">Membrane</keyword>
<keyword evidence="3" id="KW-1185">Reference proteome</keyword>
<evidence type="ECO:0000256" key="1">
    <source>
        <dbReference type="SAM" id="Phobius"/>
    </source>
</evidence>
<feature type="transmembrane region" description="Helical" evidence="1">
    <location>
        <begin position="62"/>
        <end position="80"/>
    </location>
</feature>
<dbReference type="Proteomes" id="UP000887013">
    <property type="component" value="Unassembled WGS sequence"/>
</dbReference>
<evidence type="ECO:0000313" key="2">
    <source>
        <dbReference type="EMBL" id="GFT05828.1"/>
    </source>
</evidence>
<gene>
    <name evidence="2" type="ORF">NPIL_320711</name>
</gene>
<keyword evidence="1" id="KW-1133">Transmembrane helix</keyword>
<accession>A0A8X6NBR3</accession>